<gene>
    <name evidence="3" type="ORF">NCTC13150_01724</name>
</gene>
<keyword evidence="1" id="KW-0732">Signal</keyword>
<protein>
    <submittedName>
        <fullName evidence="3">Peptidase propeptide and YPEB domain</fullName>
    </submittedName>
</protein>
<organism evidence="3 4">
    <name type="scientific">Urinicoccus massiliensis</name>
    <dbReference type="NCBI Taxonomy" id="1723382"/>
    <lineage>
        <taxon>Bacteria</taxon>
        <taxon>Bacillati</taxon>
        <taxon>Bacillota</taxon>
        <taxon>Tissierellia</taxon>
        <taxon>Tissierellales</taxon>
        <taxon>Peptoniphilaceae</taxon>
        <taxon>Urinicoccus</taxon>
    </lineage>
</organism>
<feature type="chain" id="PRO_5034685888" evidence="1">
    <location>
        <begin position="27"/>
        <end position="208"/>
    </location>
</feature>
<feature type="domain" description="PepSY" evidence="2">
    <location>
        <begin position="69"/>
        <end position="127"/>
    </location>
</feature>
<sequence length="208" mass="22572">MKKQVKLGLTALLMTALCACGGPKNAATVNTAKANANQAQASVESQDQSNASAGQVQANIQAVDEKAYPVSLAQAVDAFKKEYPQAQLTEVSFEEENGSYVYEIKGKDSSKDYELQVHAASGEILKQGQENENNPMIQALDLSQVKTEKEAMDAALAAAKGKNLYVKSWSLEVENKRPVYEVSLVKDNQDDLDVKLDAKTLEVLDLDM</sequence>
<evidence type="ECO:0000259" key="2">
    <source>
        <dbReference type="Pfam" id="PF03413"/>
    </source>
</evidence>
<dbReference type="Gene3D" id="3.10.450.40">
    <property type="match status" value="2"/>
</dbReference>
<accession>A0A8H2M675</accession>
<dbReference type="RefSeq" id="WP_131749751.1">
    <property type="nucleotide sequence ID" value="NZ_CAACYI010000001.1"/>
</dbReference>
<proteinExistence type="predicted"/>
<dbReference type="PROSITE" id="PS51257">
    <property type="entry name" value="PROKAR_LIPOPROTEIN"/>
    <property type="match status" value="1"/>
</dbReference>
<evidence type="ECO:0000313" key="3">
    <source>
        <dbReference type="EMBL" id="VFB17139.1"/>
    </source>
</evidence>
<feature type="domain" description="PepSY" evidence="2">
    <location>
        <begin position="147"/>
        <end position="205"/>
    </location>
</feature>
<evidence type="ECO:0000313" key="4">
    <source>
        <dbReference type="Proteomes" id="UP000377798"/>
    </source>
</evidence>
<dbReference type="InterPro" id="IPR025711">
    <property type="entry name" value="PepSY"/>
</dbReference>
<dbReference type="Proteomes" id="UP000377798">
    <property type="component" value="Unassembled WGS sequence"/>
</dbReference>
<keyword evidence="4" id="KW-1185">Reference proteome</keyword>
<dbReference type="EMBL" id="CAACYI010000001">
    <property type="protein sequence ID" value="VFB17139.1"/>
    <property type="molecule type" value="Genomic_DNA"/>
</dbReference>
<evidence type="ECO:0000256" key="1">
    <source>
        <dbReference type="SAM" id="SignalP"/>
    </source>
</evidence>
<name>A0A8H2M675_9FIRM</name>
<reference evidence="3 4" key="1">
    <citation type="submission" date="2019-02" db="EMBL/GenBank/DDBJ databases">
        <authorList>
            <consortium name="Pathogen Informatics"/>
        </authorList>
    </citation>
    <scope>NUCLEOTIDE SEQUENCE [LARGE SCALE GENOMIC DNA]</scope>
    <source>
        <strain evidence="3 4">3012STDY7089603</strain>
    </source>
</reference>
<comment type="caution">
    <text evidence="3">The sequence shown here is derived from an EMBL/GenBank/DDBJ whole genome shotgun (WGS) entry which is preliminary data.</text>
</comment>
<dbReference type="Pfam" id="PF03413">
    <property type="entry name" value="PepSY"/>
    <property type="match status" value="2"/>
</dbReference>
<feature type="signal peptide" evidence="1">
    <location>
        <begin position="1"/>
        <end position="26"/>
    </location>
</feature>
<dbReference type="AlphaFoldDB" id="A0A8H2M675"/>